<protein>
    <submittedName>
        <fullName evidence="2">Uncharacterized protein</fullName>
    </submittedName>
</protein>
<accession>A0A8S0PIA5</accession>
<feature type="compositionally biased region" description="Basic and acidic residues" evidence="1">
    <location>
        <begin position="78"/>
        <end position="89"/>
    </location>
</feature>
<dbReference type="Gramene" id="OE9A094972T1">
    <property type="protein sequence ID" value="OE9A094972C1"/>
    <property type="gene ID" value="OE9A094972"/>
</dbReference>
<keyword evidence="3" id="KW-1185">Reference proteome</keyword>
<dbReference type="EMBL" id="CACTIH010000075">
    <property type="protein sequence ID" value="CAA2950218.1"/>
    <property type="molecule type" value="Genomic_DNA"/>
</dbReference>
<dbReference type="Proteomes" id="UP000594638">
    <property type="component" value="Unassembled WGS sequence"/>
</dbReference>
<gene>
    <name evidence="2" type="ORF">OLEA9_A094972</name>
</gene>
<evidence type="ECO:0000313" key="3">
    <source>
        <dbReference type="Proteomes" id="UP000594638"/>
    </source>
</evidence>
<comment type="caution">
    <text evidence="2">The sequence shown here is derived from an EMBL/GenBank/DDBJ whole genome shotgun (WGS) entry which is preliminary data.</text>
</comment>
<feature type="region of interest" description="Disordered" evidence="1">
    <location>
        <begin position="64"/>
        <end position="120"/>
    </location>
</feature>
<evidence type="ECO:0000256" key="1">
    <source>
        <dbReference type="SAM" id="MobiDB-lite"/>
    </source>
</evidence>
<sequence length="120" mass="13062">MTTCKRKDRAFSGAHGLCIFLEDVQGEKVINHGDFPPIPCDRSDGHEENCKPQPDSGNYTRVCEPSSGCRTGSVEPVAPRKSDGHEENCKPQPDSGNYTRVCEPSSGCRTGSVEPVDPRK</sequence>
<dbReference type="AlphaFoldDB" id="A0A8S0PIA5"/>
<evidence type="ECO:0000313" key="2">
    <source>
        <dbReference type="EMBL" id="CAA2950218.1"/>
    </source>
</evidence>
<reference evidence="2 3" key="1">
    <citation type="submission" date="2019-12" db="EMBL/GenBank/DDBJ databases">
        <authorList>
            <person name="Alioto T."/>
            <person name="Alioto T."/>
            <person name="Gomez Garrido J."/>
        </authorList>
    </citation>
    <scope>NUCLEOTIDE SEQUENCE [LARGE SCALE GENOMIC DNA]</scope>
</reference>
<proteinExistence type="predicted"/>
<name>A0A8S0PIA5_OLEEU</name>
<organism evidence="2 3">
    <name type="scientific">Olea europaea subsp. europaea</name>
    <dbReference type="NCBI Taxonomy" id="158383"/>
    <lineage>
        <taxon>Eukaryota</taxon>
        <taxon>Viridiplantae</taxon>
        <taxon>Streptophyta</taxon>
        <taxon>Embryophyta</taxon>
        <taxon>Tracheophyta</taxon>
        <taxon>Spermatophyta</taxon>
        <taxon>Magnoliopsida</taxon>
        <taxon>eudicotyledons</taxon>
        <taxon>Gunneridae</taxon>
        <taxon>Pentapetalae</taxon>
        <taxon>asterids</taxon>
        <taxon>lamiids</taxon>
        <taxon>Lamiales</taxon>
        <taxon>Oleaceae</taxon>
        <taxon>Oleeae</taxon>
        <taxon>Olea</taxon>
    </lineage>
</organism>